<organism evidence="3 4">
    <name type="scientific">Candidatus Scatoplasma merdavium</name>
    <dbReference type="NCBI Taxonomy" id="2840932"/>
    <lineage>
        <taxon>Bacteria</taxon>
        <taxon>Bacillati</taxon>
        <taxon>Bacillota</taxon>
        <taxon>Bacilli</taxon>
        <taxon>Bacillales</taxon>
        <taxon>Candidatus Scatoplasma</taxon>
    </lineage>
</organism>
<feature type="region of interest" description="Disordered" evidence="1">
    <location>
        <begin position="1"/>
        <end position="81"/>
    </location>
</feature>
<feature type="compositionally biased region" description="Polar residues" evidence="1">
    <location>
        <begin position="44"/>
        <end position="53"/>
    </location>
</feature>
<evidence type="ECO:0000313" key="3">
    <source>
        <dbReference type="EMBL" id="MBO8414141.1"/>
    </source>
</evidence>
<feature type="transmembrane region" description="Helical" evidence="2">
    <location>
        <begin position="147"/>
        <end position="167"/>
    </location>
</feature>
<accession>A0A9D9GRE3</accession>
<keyword evidence="2" id="KW-0812">Transmembrane</keyword>
<reference evidence="3" key="1">
    <citation type="submission" date="2020-10" db="EMBL/GenBank/DDBJ databases">
        <authorList>
            <person name="Gilroy R."/>
        </authorList>
    </citation>
    <scope>NUCLEOTIDE SEQUENCE</scope>
    <source>
        <strain evidence="3">1748</strain>
    </source>
</reference>
<protein>
    <submittedName>
        <fullName evidence="3">Uncharacterized protein</fullName>
    </submittedName>
</protein>
<name>A0A9D9GRE3_9BACL</name>
<feature type="compositionally biased region" description="Basic and acidic residues" evidence="1">
    <location>
        <begin position="59"/>
        <end position="79"/>
    </location>
</feature>
<sequence>MSENAKQPNPQKEMKLDKKREKKHVSIEKKIDRENAAYEKKTNALKTKYSSKIESAKTGQKEEHLEGQKNDALRKLDSKHSRKVEKLKRSDIILRDRYQAYVHPNDLQKDMMRYHRNSLGHSLCFLAIAVGALGFCFTYSHLSVCDFSTGVDIIFNIIFMLVTFLTAEKVKVYNVKSSFAAMILGVLEILHFVWYTIPTYSNAAAQMPTWVFIATLVCYIIGGISLLFVGVTNYYRGTILKNYLKQQAATDYSAALELKGGK</sequence>
<keyword evidence="2" id="KW-0472">Membrane</keyword>
<feature type="transmembrane region" description="Helical" evidence="2">
    <location>
        <begin position="209"/>
        <end position="235"/>
    </location>
</feature>
<feature type="transmembrane region" description="Helical" evidence="2">
    <location>
        <begin position="179"/>
        <end position="197"/>
    </location>
</feature>
<proteinExistence type="predicted"/>
<dbReference type="Proteomes" id="UP000823629">
    <property type="component" value="Unassembled WGS sequence"/>
</dbReference>
<feature type="transmembrane region" description="Helical" evidence="2">
    <location>
        <begin position="119"/>
        <end position="141"/>
    </location>
</feature>
<dbReference type="EMBL" id="JADING010000044">
    <property type="protein sequence ID" value="MBO8414141.1"/>
    <property type="molecule type" value="Genomic_DNA"/>
</dbReference>
<gene>
    <name evidence="3" type="ORF">IAC78_01490</name>
</gene>
<feature type="compositionally biased region" description="Basic and acidic residues" evidence="1">
    <location>
        <begin position="12"/>
        <end position="42"/>
    </location>
</feature>
<dbReference type="AlphaFoldDB" id="A0A9D9GRE3"/>
<comment type="caution">
    <text evidence="3">The sequence shown here is derived from an EMBL/GenBank/DDBJ whole genome shotgun (WGS) entry which is preliminary data.</text>
</comment>
<feature type="compositionally biased region" description="Polar residues" evidence="1">
    <location>
        <begin position="1"/>
        <end position="10"/>
    </location>
</feature>
<keyword evidence="2" id="KW-1133">Transmembrane helix</keyword>
<evidence type="ECO:0000256" key="1">
    <source>
        <dbReference type="SAM" id="MobiDB-lite"/>
    </source>
</evidence>
<reference evidence="3" key="2">
    <citation type="journal article" date="2021" name="PeerJ">
        <title>Extensive microbial diversity within the chicken gut microbiome revealed by metagenomics and culture.</title>
        <authorList>
            <person name="Gilroy R."/>
            <person name="Ravi A."/>
            <person name="Getino M."/>
            <person name="Pursley I."/>
            <person name="Horton D.L."/>
            <person name="Alikhan N.F."/>
            <person name="Baker D."/>
            <person name="Gharbi K."/>
            <person name="Hall N."/>
            <person name="Watson M."/>
            <person name="Adriaenssens E.M."/>
            <person name="Foster-Nyarko E."/>
            <person name="Jarju S."/>
            <person name="Secka A."/>
            <person name="Antonio M."/>
            <person name="Oren A."/>
            <person name="Chaudhuri R.R."/>
            <person name="La Ragione R."/>
            <person name="Hildebrand F."/>
            <person name="Pallen M.J."/>
        </authorList>
    </citation>
    <scope>NUCLEOTIDE SEQUENCE</scope>
    <source>
        <strain evidence="3">1748</strain>
    </source>
</reference>
<evidence type="ECO:0000256" key="2">
    <source>
        <dbReference type="SAM" id="Phobius"/>
    </source>
</evidence>
<evidence type="ECO:0000313" key="4">
    <source>
        <dbReference type="Proteomes" id="UP000823629"/>
    </source>
</evidence>